<sequence length="176" mass="21586">METHYQINLNDDLQMYQCDYAYKEQKFICGYKLKIIIFQNIYTIQDQKAYLYCLNGLLYLELIDFKIIKIQQIQCIMNFIKMHGCILQYQKIVEIENQQLINQNFYQTYNLRSRSIRIKQKMYFRKFQNHQKTATQKEKKFILIHFFVVFFNKTLIEVFTQKGIAVLTWKMLLNHQ</sequence>
<comment type="caution">
    <text evidence="1">The sequence shown here is derived from an EMBL/GenBank/DDBJ whole genome shotgun (WGS) entry which is preliminary data.</text>
</comment>
<reference evidence="1" key="1">
    <citation type="submission" date="2021-01" db="EMBL/GenBank/DDBJ databases">
        <authorList>
            <consortium name="Genoscope - CEA"/>
            <person name="William W."/>
        </authorList>
    </citation>
    <scope>NUCLEOTIDE SEQUENCE</scope>
</reference>
<protein>
    <submittedName>
        <fullName evidence="1">Uncharacterized protein</fullName>
    </submittedName>
</protein>
<accession>A0A8S1RMZ2</accession>
<organism evidence="1 2">
    <name type="scientific">Paramecium sonneborni</name>
    <dbReference type="NCBI Taxonomy" id="65129"/>
    <lineage>
        <taxon>Eukaryota</taxon>
        <taxon>Sar</taxon>
        <taxon>Alveolata</taxon>
        <taxon>Ciliophora</taxon>
        <taxon>Intramacronucleata</taxon>
        <taxon>Oligohymenophorea</taxon>
        <taxon>Peniculida</taxon>
        <taxon>Parameciidae</taxon>
        <taxon>Paramecium</taxon>
    </lineage>
</organism>
<gene>
    <name evidence="1" type="ORF">PSON_ATCC_30995.1.T1930038</name>
</gene>
<proteinExistence type="predicted"/>
<evidence type="ECO:0000313" key="1">
    <source>
        <dbReference type="EMBL" id="CAD8128682.1"/>
    </source>
</evidence>
<keyword evidence="2" id="KW-1185">Reference proteome</keyword>
<name>A0A8S1RMZ2_9CILI</name>
<evidence type="ECO:0000313" key="2">
    <source>
        <dbReference type="Proteomes" id="UP000692954"/>
    </source>
</evidence>
<dbReference type="AlphaFoldDB" id="A0A8S1RMZ2"/>
<dbReference type="Proteomes" id="UP000692954">
    <property type="component" value="Unassembled WGS sequence"/>
</dbReference>
<dbReference type="EMBL" id="CAJJDN010000193">
    <property type="protein sequence ID" value="CAD8128682.1"/>
    <property type="molecule type" value="Genomic_DNA"/>
</dbReference>